<keyword evidence="3" id="KW-1185">Reference proteome</keyword>
<evidence type="ECO:0000313" key="3">
    <source>
        <dbReference type="Proteomes" id="UP001603857"/>
    </source>
</evidence>
<comment type="caution">
    <text evidence="2">The sequence shown here is derived from an EMBL/GenBank/DDBJ whole genome shotgun (WGS) entry which is preliminary data.</text>
</comment>
<gene>
    <name evidence="2" type="ORF">Fmac_015179</name>
</gene>
<dbReference type="Proteomes" id="UP001603857">
    <property type="component" value="Unassembled WGS sequence"/>
</dbReference>
<accession>A0ABD1MDV1</accession>
<dbReference type="EMBL" id="JBGMDY010000005">
    <property type="protein sequence ID" value="KAL2333966.1"/>
    <property type="molecule type" value="Genomic_DNA"/>
</dbReference>
<proteinExistence type="predicted"/>
<evidence type="ECO:0000256" key="1">
    <source>
        <dbReference type="SAM" id="MobiDB-lite"/>
    </source>
</evidence>
<dbReference type="AlphaFoldDB" id="A0ABD1MDV1"/>
<reference evidence="2 3" key="1">
    <citation type="submission" date="2024-08" db="EMBL/GenBank/DDBJ databases">
        <title>Insights into the chromosomal genome structure of Flemingia macrophylla.</title>
        <authorList>
            <person name="Ding Y."/>
            <person name="Zhao Y."/>
            <person name="Bi W."/>
            <person name="Wu M."/>
            <person name="Zhao G."/>
            <person name="Gong Y."/>
            <person name="Li W."/>
            <person name="Zhang P."/>
        </authorList>
    </citation>
    <scope>NUCLEOTIDE SEQUENCE [LARGE SCALE GENOMIC DNA]</scope>
    <source>
        <strain evidence="2">DYQJB</strain>
        <tissue evidence="2">Leaf</tissue>
    </source>
</reference>
<evidence type="ECO:0000313" key="2">
    <source>
        <dbReference type="EMBL" id="KAL2333966.1"/>
    </source>
</evidence>
<dbReference type="PANTHER" id="PTHR47422:SF1">
    <property type="entry name" value="DNAJ HEAT SHOCK N-TERMINAL DOMAIN-CONTAINING PROTEIN"/>
    <property type="match status" value="1"/>
</dbReference>
<dbReference type="PANTHER" id="PTHR47422">
    <property type="entry name" value="DNAJ HEAT SHOCK N-TERMINAL DOMAIN-CONTAINING PROTEIN"/>
    <property type="match status" value="1"/>
</dbReference>
<name>A0ABD1MDV1_9FABA</name>
<protein>
    <submittedName>
        <fullName evidence="2">Uncharacterized protein</fullName>
    </submittedName>
</protein>
<feature type="region of interest" description="Disordered" evidence="1">
    <location>
        <begin position="68"/>
        <end position="87"/>
    </location>
</feature>
<organism evidence="2 3">
    <name type="scientific">Flemingia macrophylla</name>
    <dbReference type="NCBI Taxonomy" id="520843"/>
    <lineage>
        <taxon>Eukaryota</taxon>
        <taxon>Viridiplantae</taxon>
        <taxon>Streptophyta</taxon>
        <taxon>Embryophyta</taxon>
        <taxon>Tracheophyta</taxon>
        <taxon>Spermatophyta</taxon>
        <taxon>Magnoliopsida</taxon>
        <taxon>eudicotyledons</taxon>
        <taxon>Gunneridae</taxon>
        <taxon>Pentapetalae</taxon>
        <taxon>rosids</taxon>
        <taxon>fabids</taxon>
        <taxon>Fabales</taxon>
        <taxon>Fabaceae</taxon>
        <taxon>Papilionoideae</taxon>
        <taxon>50 kb inversion clade</taxon>
        <taxon>NPAAA clade</taxon>
        <taxon>indigoferoid/millettioid clade</taxon>
        <taxon>Phaseoleae</taxon>
        <taxon>Flemingia</taxon>
    </lineage>
</organism>
<sequence length="87" mass="9941">MEGDEELLAQIEIKVEPKRDEWMTTLPPERKHSLLKERVAPGIKPRTENSSRLKLKHMMITVHNAKAHKFAANTDNRPLPVAHSPEA</sequence>